<protein>
    <submittedName>
        <fullName evidence="2">Uncharacterized protein</fullName>
    </submittedName>
</protein>
<comment type="caution">
    <text evidence="2">The sequence shown here is derived from an EMBL/GenBank/DDBJ whole genome shotgun (WGS) entry which is preliminary data.</text>
</comment>
<dbReference type="Proteomes" id="UP000252519">
    <property type="component" value="Unassembled WGS sequence"/>
</dbReference>
<feature type="transmembrane region" description="Helical" evidence="1">
    <location>
        <begin position="77"/>
        <end position="94"/>
    </location>
</feature>
<proteinExistence type="predicted"/>
<evidence type="ECO:0000313" key="3">
    <source>
        <dbReference type="Proteomes" id="UP000252519"/>
    </source>
</evidence>
<keyword evidence="1" id="KW-0812">Transmembrane</keyword>
<feature type="transmembrane region" description="Helical" evidence="1">
    <location>
        <begin position="52"/>
        <end position="70"/>
    </location>
</feature>
<organism evidence="2 3">
    <name type="scientific">Ancylostoma caninum</name>
    <name type="common">Dog hookworm</name>
    <dbReference type="NCBI Taxonomy" id="29170"/>
    <lineage>
        <taxon>Eukaryota</taxon>
        <taxon>Metazoa</taxon>
        <taxon>Ecdysozoa</taxon>
        <taxon>Nematoda</taxon>
        <taxon>Chromadorea</taxon>
        <taxon>Rhabditida</taxon>
        <taxon>Rhabditina</taxon>
        <taxon>Rhabditomorpha</taxon>
        <taxon>Strongyloidea</taxon>
        <taxon>Ancylostomatidae</taxon>
        <taxon>Ancylostomatinae</taxon>
        <taxon>Ancylostoma</taxon>
    </lineage>
</organism>
<keyword evidence="1" id="KW-0472">Membrane</keyword>
<name>A0A368FN61_ANCCA</name>
<keyword evidence="3" id="KW-1185">Reference proteome</keyword>
<dbReference type="EMBL" id="JOJR01001255">
    <property type="protein sequence ID" value="RCN31617.1"/>
    <property type="molecule type" value="Genomic_DNA"/>
</dbReference>
<accession>A0A368FN61</accession>
<dbReference type="AlphaFoldDB" id="A0A368FN61"/>
<evidence type="ECO:0000313" key="2">
    <source>
        <dbReference type="EMBL" id="RCN31617.1"/>
    </source>
</evidence>
<keyword evidence="1" id="KW-1133">Transmembrane helix</keyword>
<gene>
    <name evidence="2" type="ORF">ANCCAN_22591</name>
</gene>
<evidence type="ECO:0000256" key="1">
    <source>
        <dbReference type="SAM" id="Phobius"/>
    </source>
</evidence>
<sequence>MTLFVNVRAVKFHPANISLFQASIQASKPWATSLPLERGRCCPTVFSIGNRWYVVFFDSNLNFLLLFALYPSFRLLFLKRFIVFVCTFTLIFPSCNLL</sequence>
<reference evidence="2 3" key="1">
    <citation type="submission" date="2014-10" db="EMBL/GenBank/DDBJ databases">
        <title>Draft genome of the hookworm Ancylostoma caninum.</title>
        <authorList>
            <person name="Mitreva M."/>
        </authorList>
    </citation>
    <scope>NUCLEOTIDE SEQUENCE [LARGE SCALE GENOMIC DNA]</scope>
    <source>
        <strain evidence="2 3">Baltimore</strain>
    </source>
</reference>